<keyword evidence="3" id="KW-1185">Reference proteome</keyword>
<feature type="compositionally biased region" description="Basic residues" evidence="1">
    <location>
        <begin position="177"/>
        <end position="189"/>
    </location>
</feature>
<feature type="region of interest" description="Disordered" evidence="1">
    <location>
        <begin position="154"/>
        <end position="269"/>
    </location>
</feature>
<dbReference type="AlphaFoldDB" id="A0A9P6FI80"/>
<gene>
    <name evidence="2" type="ORF">EC957_009192</name>
</gene>
<dbReference type="Proteomes" id="UP000723463">
    <property type="component" value="Unassembled WGS sequence"/>
</dbReference>
<reference evidence="2" key="1">
    <citation type="journal article" date="2020" name="Fungal Divers.">
        <title>Resolving the Mortierellaceae phylogeny through synthesis of multi-gene phylogenetics and phylogenomics.</title>
        <authorList>
            <person name="Vandepol N."/>
            <person name="Liber J."/>
            <person name="Desiro A."/>
            <person name="Na H."/>
            <person name="Kennedy M."/>
            <person name="Barry K."/>
            <person name="Grigoriev I.V."/>
            <person name="Miller A.N."/>
            <person name="O'Donnell K."/>
            <person name="Stajich J.E."/>
            <person name="Bonito G."/>
        </authorList>
    </citation>
    <scope>NUCLEOTIDE SEQUENCE</scope>
    <source>
        <strain evidence="2">NRRL 2591</strain>
    </source>
</reference>
<name>A0A9P6FI80_9FUNG</name>
<proteinExistence type="predicted"/>
<feature type="region of interest" description="Disordered" evidence="1">
    <location>
        <begin position="312"/>
        <end position="335"/>
    </location>
</feature>
<feature type="compositionally biased region" description="Acidic residues" evidence="1">
    <location>
        <begin position="405"/>
        <end position="430"/>
    </location>
</feature>
<evidence type="ECO:0000313" key="3">
    <source>
        <dbReference type="Proteomes" id="UP000723463"/>
    </source>
</evidence>
<comment type="caution">
    <text evidence="2">The sequence shown here is derived from an EMBL/GenBank/DDBJ whole genome shotgun (WGS) entry which is preliminary data.</text>
</comment>
<feature type="compositionally biased region" description="Polar residues" evidence="1">
    <location>
        <begin position="317"/>
        <end position="326"/>
    </location>
</feature>
<evidence type="ECO:0000313" key="2">
    <source>
        <dbReference type="EMBL" id="KAF9551308.1"/>
    </source>
</evidence>
<feature type="compositionally biased region" description="Basic residues" evidence="1">
    <location>
        <begin position="202"/>
        <end position="211"/>
    </location>
</feature>
<feature type="compositionally biased region" description="Low complexity" evidence="1">
    <location>
        <begin position="384"/>
        <end position="404"/>
    </location>
</feature>
<accession>A0A9P6FI80</accession>
<evidence type="ECO:0000256" key="1">
    <source>
        <dbReference type="SAM" id="MobiDB-lite"/>
    </source>
</evidence>
<protein>
    <submittedName>
        <fullName evidence="2">Uncharacterized protein</fullName>
    </submittedName>
</protein>
<dbReference type="EMBL" id="JAAAXW010000005">
    <property type="protein sequence ID" value="KAF9551308.1"/>
    <property type="molecule type" value="Genomic_DNA"/>
</dbReference>
<sequence>MVFYVDGAPALEKKETHHGRNEKRAMALKTAKVAVETLSNRVSQGKPPTKQMFKNVEKSLRGGFKCSLRDWEECQPKDVVLSQDSDFFPYDSVTTFWRPVGKRYEVKVLEYDREAVLARIKLSTTKLTALACVSSNDQNKNPLLCQQYKLAKDHHTRAKEQKSQGNSGIKSDAKPNRQGKHRGFRRHRVIDRPAHQPGVSRQVHRPRHSYKARPEPQQHEQLSIRKQYQRKPYTAEHEARYRQSIAEAKGKKANKTRQREAQRLKKEKKLAKKPPLKIDEMDKMHLINAMVWGHPLVSLPVGTVSVNSKRTAAAATTDASQLPPSEQQQQHQQQEVSACILETRTRVSESIHRDFFERGLTEDDRTILSFLCPAVESKICVMPQPHQGSQASSSSPAGTPTGTPAEDEYEGDAEVDGNEDMEDNGDEDAEPSAMDKPIVAFYQILLAHIYSRKIKSKTVAERQVGQLLARATSLDITLPPVPQRTVSYPTTGLLESTTTQLYSSVKMMYRNGSVALEKKINSQAHQPGTILPKIDPKLPAIENYLLLNKACGGSRRIAPLSPLASRYVGFSERHLLPLFWHWPALKDKIRRMMVEDRYFQDPAIVPAQADSLNWLTKTTTDRLVTTFLTDVGLPPDKHDKGYRKVITAMDVDGKEGLQEHRGCLRAETFDPKEWDGKGYVLKGSIWTNGRLLQLLEFKLKELQSARYRRVPEDRLPNPLVTTIGGTNSYLTEACNVLSATADLESPLAADPSQVAVLSLDWVPLASSVPPPRSHLARLPSH</sequence>
<feature type="region of interest" description="Disordered" evidence="1">
    <location>
        <begin position="384"/>
        <end position="433"/>
    </location>
</feature>
<organism evidence="2 3">
    <name type="scientific">Mortierella hygrophila</name>
    <dbReference type="NCBI Taxonomy" id="979708"/>
    <lineage>
        <taxon>Eukaryota</taxon>
        <taxon>Fungi</taxon>
        <taxon>Fungi incertae sedis</taxon>
        <taxon>Mucoromycota</taxon>
        <taxon>Mortierellomycotina</taxon>
        <taxon>Mortierellomycetes</taxon>
        <taxon>Mortierellales</taxon>
        <taxon>Mortierellaceae</taxon>
        <taxon>Mortierella</taxon>
    </lineage>
</organism>